<keyword evidence="2" id="KW-0863">Zinc-finger</keyword>
<keyword evidence="2" id="KW-0862">Zinc</keyword>
<dbReference type="InterPro" id="IPR049730">
    <property type="entry name" value="SNF2/RAD54-like_C"/>
</dbReference>
<dbReference type="Gene3D" id="3.40.50.300">
    <property type="entry name" value="P-loop containing nucleotide triphosphate hydrolases"/>
    <property type="match status" value="1"/>
</dbReference>
<keyword evidence="1" id="KW-0378">Hydrolase</keyword>
<keyword evidence="7" id="KW-1185">Reference proteome</keyword>
<evidence type="ECO:0000259" key="3">
    <source>
        <dbReference type="PROSITE" id="PS50966"/>
    </source>
</evidence>
<dbReference type="STRING" id="545694.TREPR_1019"/>
<dbReference type="GO" id="GO:0008270">
    <property type="term" value="F:zinc ion binding"/>
    <property type="evidence" value="ECO:0007669"/>
    <property type="project" value="UniProtKB-KW"/>
</dbReference>
<dbReference type="KEGG" id="tpi:TREPR_1019"/>
<feature type="domain" description="Helicase C-terminal" evidence="5">
    <location>
        <begin position="1052"/>
        <end position="1208"/>
    </location>
</feature>
<keyword evidence="2" id="KW-0479">Metal-binding</keyword>
<dbReference type="InterPro" id="IPR038718">
    <property type="entry name" value="SNF2-like_sf"/>
</dbReference>
<sequence>MAKVKYGVTPWGAWFIEVLNSYEMGARLDRGKTYANTGRVLSLDFEEGKASAEVEGNYRPFYRVEIVFPALNEREQLYRMIEDDPGLLARIAAGELPEEFLEKLKAEGISLIPKRWRDMKRSCSCPDYGDPCKHMAALYYIIAREVDADPRLLFRLRGMDLEARFGQSVALNLPAPFTVTAALPPKKVTDTIPTPDVAGTIPAALFAEIPHCAELIVSLLPPKPPFGDRDFALSMAEFYHRAARFSPWESADFIGADETSVGDGNNDGDTEHRYSRSRWAVLCPNPGPGEDVFLEETDILGKKTRHTLFEVWQSFDNFSSDDGTGDYTFLFYLFRFLGQAARSCAFIPFVLLKDGILRIIWKPYETLPQIGQALDALASLETGMLSFKDHDEKSTKRGRGVTVGKKLAVPDKKTAMADKGEAKASGRSVVDLLSSAFMGEWVKRNYFAFRARAGSREYKELLALFFQGASMGVSSPALRSLPVSIDRWLSVLHIDFTAWKYRFTVRDAPRKLMEDAGSSAGKLSGNSTEVLAESDTYTLSMDALIEGPGEIARIPLMKIASLKKLPGGMKIDTLGALRSPMALSNYLPEIRSLLVHKKVPLSEKRLAEFLESASPLLTRLGIGVDLPKSLHRELKPRLVLKGTGKDRGGMVSFLGLDSLLDWEWQVAVGDSILSIEEFEKLLKQKRDLIRFRDGFVRLNADELAALLKKAKTGEPGAMDFLKAHFAGDSVLSFDAGEIVKKLFEERRFSPPPSLKATLRPYQKRGYNWVCSLLLAGFGCVLADDMGLGKTIQAISVLLRLKEDGLLGNRCLIVAPAALLENWEQELSRFAPSLAVSRYHGTGRKLEAGRDVFLTTYQTAARDSAKLQKEVFSLLIVDEAHLMKNTETGISRAVKKLRPLYRLALSGTPVENRLEDLRSLFDFILPGYLGSPKEFKDQYRYPIEVLRNQEKADSLKRITAPFLLRRLKTDKTIIKDLPDKIVTNEYAVLEKEQAALYEGMVSEIMEKSAKIDPKERPALVLSLLTALKQICDHPRVYDKESPAVSALSGKAQLLKALLEEILAGREKALIFSQYVETLDCLSRIILEELGEPVLVYHGGMTQKARSETLASFSNDPASRLLLVSLKAGGLGLNLTAASRVIHYDLWYNPAVENQATDRAFRIGQKRNVFVHRFITKNSFEEKIDAMISSKKELADMTVSSGESWLARMSHQELKSLFER</sequence>
<dbReference type="PROSITE" id="PS51192">
    <property type="entry name" value="HELICASE_ATP_BIND_1"/>
    <property type="match status" value="1"/>
</dbReference>
<feature type="domain" description="SWIM-type" evidence="3">
    <location>
        <begin position="108"/>
        <end position="143"/>
    </location>
</feature>
<dbReference type="SUPFAM" id="SSF52540">
    <property type="entry name" value="P-loop containing nucleoside triphosphate hydrolases"/>
    <property type="match status" value="2"/>
</dbReference>
<dbReference type="InterPro" id="IPR027417">
    <property type="entry name" value="P-loop_NTPase"/>
</dbReference>
<dbReference type="Pfam" id="PF12419">
    <property type="entry name" value="DUF3670"/>
    <property type="match status" value="1"/>
</dbReference>
<dbReference type="Gene3D" id="3.40.50.10810">
    <property type="entry name" value="Tandem AAA-ATPase domain"/>
    <property type="match status" value="1"/>
</dbReference>
<dbReference type="RefSeq" id="WP_015709045.1">
    <property type="nucleotide sequence ID" value="NC_015578.1"/>
</dbReference>
<dbReference type="InterPro" id="IPR001650">
    <property type="entry name" value="Helicase_C-like"/>
</dbReference>
<dbReference type="GO" id="GO:0016787">
    <property type="term" value="F:hydrolase activity"/>
    <property type="evidence" value="ECO:0007669"/>
    <property type="project" value="UniProtKB-KW"/>
</dbReference>
<dbReference type="PROSITE" id="PS51194">
    <property type="entry name" value="HELICASE_CTER"/>
    <property type="match status" value="1"/>
</dbReference>
<dbReference type="SMART" id="SM00487">
    <property type="entry name" value="DEXDc"/>
    <property type="match status" value="1"/>
</dbReference>
<protein>
    <submittedName>
        <fullName evidence="6">Snf2 family protein</fullName>
    </submittedName>
</protein>
<dbReference type="InterPro" id="IPR022138">
    <property type="entry name" value="DUF3670"/>
</dbReference>
<evidence type="ECO:0000313" key="6">
    <source>
        <dbReference type="EMBL" id="AEF86403.1"/>
    </source>
</evidence>
<dbReference type="PANTHER" id="PTHR10799">
    <property type="entry name" value="SNF2/RAD54 HELICASE FAMILY"/>
    <property type="match status" value="1"/>
</dbReference>
<dbReference type="HOGENOM" id="CLU_000315_21_8_12"/>
<evidence type="ECO:0000256" key="2">
    <source>
        <dbReference type="PROSITE-ProRule" id="PRU00325"/>
    </source>
</evidence>
<dbReference type="InterPro" id="IPR007527">
    <property type="entry name" value="Znf_SWIM"/>
</dbReference>
<dbReference type="GO" id="GO:0005524">
    <property type="term" value="F:ATP binding"/>
    <property type="evidence" value="ECO:0007669"/>
    <property type="project" value="InterPro"/>
</dbReference>
<feature type="domain" description="Helicase ATP-binding" evidence="4">
    <location>
        <begin position="770"/>
        <end position="926"/>
    </location>
</feature>
<evidence type="ECO:0000259" key="4">
    <source>
        <dbReference type="PROSITE" id="PS51192"/>
    </source>
</evidence>
<dbReference type="InterPro" id="IPR014001">
    <property type="entry name" value="Helicase_ATP-bd"/>
</dbReference>
<organism evidence="6 7">
    <name type="scientific">Treponema primitia (strain ATCC BAA-887 / DSM 12427 / ZAS-2)</name>
    <dbReference type="NCBI Taxonomy" id="545694"/>
    <lineage>
        <taxon>Bacteria</taxon>
        <taxon>Pseudomonadati</taxon>
        <taxon>Spirochaetota</taxon>
        <taxon>Spirochaetia</taxon>
        <taxon>Spirochaetales</taxon>
        <taxon>Treponemataceae</taxon>
        <taxon>Treponema</taxon>
    </lineage>
</organism>
<dbReference type="SMART" id="SM00490">
    <property type="entry name" value="HELICc"/>
    <property type="match status" value="1"/>
</dbReference>
<dbReference type="Pfam" id="PF04434">
    <property type="entry name" value="SWIM"/>
    <property type="match status" value="1"/>
</dbReference>
<dbReference type="OrthoDB" id="9814088at2"/>
<accession>F5YHQ6</accession>
<reference evidence="7" key="1">
    <citation type="submission" date="2009-12" db="EMBL/GenBank/DDBJ databases">
        <title>Complete sequence of Treponema primitia strain ZAS-2.</title>
        <authorList>
            <person name="Tetu S.G."/>
            <person name="Matson E."/>
            <person name="Ren Q."/>
            <person name="Seshadri R."/>
            <person name="Elbourne L."/>
            <person name="Hassan K.A."/>
            <person name="Durkin A."/>
            <person name="Radune D."/>
            <person name="Mohamoud Y."/>
            <person name="Shay R."/>
            <person name="Jin S."/>
            <person name="Zhang X."/>
            <person name="Lucey K."/>
            <person name="Ballor N.R."/>
            <person name="Ottesen E."/>
            <person name="Rosenthal R."/>
            <person name="Allen A."/>
            <person name="Leadbetter J.R."/>
            <person name="Paulsen I.T."/>
        </authorList>
    </citation>
    <scope>NUCLEOTIDE SEQUENCE [LARGE SCALE GENOMIC DNA]</scope>
    <source>
        <strain evidence="7">ATCC BAA-887 / DSM 12427 / ZAS-2</strain>
    </source>
</reference>
<evidence type="ECO:0000256" key="1">
    <source>
        <dbReference type="ARBA" id="ARBA00022801"/>
    </source>
</evidence>
<dbReference type="PROSITE" id="PS50966">
    <property type="entry name" value="ZF_SWIM"/>
    <property type="match status" value="1"/>
</dbReference>
<dbReference type="EMBL" id="CP001843">
    <property type="protein sequence ID" value="AEF86403.1"/>
    <property type="molecule type" value="Genomic_DNA"/>
</dbReference>
<dbReference type="Proteomes" id="UP000009223">
    <property type="component" value="Chromosome"/>
</dbReference>
<dbReference type="Pfam" id="PF00176">
    <property type="entry name" value="SNF2-rel_dom"/>
    <property type="match status" value="1"/>
</dbReference>
<gene>
    <name evidence="6" type="ordered locus">TREPR_1019</name>
</gene>
<dbReference type="Pfam" id="PF00271">
    <property type="entry name" value="Helicase_C"/>
    <property type="match status" value="1"/>
</dbReference>
<evidence type="ECO:0000259" key="5">
    <source>
        <dbReference type="PROSITE" id="PS51194"/>
    </source>
</evidence>
<reference evidence="6 7" key="2">
    <citation type="journal article" date="2011" name="ISME J.">
        <title>RNA-seq reveals cooperative metabolic interactions between two termite-gut spirochete species in co-culture.</title>
        <authorList>
            <person name="Rosenthal A.Z."/>
            <person name="Matson E.G."/>
            <person name="Eldar A."/>
            <person name="Leadbetter J.R."/>
        </authorList>
    </citation>
    <scope>NUCLEOTIDE SEQUENCE [LARGE SCALE GENOMIC DNA]</scope>
    <source>
        <strain evidence="7">ATCC BAA-887 / DSM 12427 / ZAS-2</strain>
    </source>
</reference>
<evidence type="ECO:0000313" key="7">
    <source>
        <dbReference type="Proteomes" id="UP000009223"/>
    </source>
</evidence>
<dbReference type="eggNOG" id="COG0553">
    <property type="taxonomic scope" value="Bacteria"/>
</dbReference>
<name>F5YHQ6_TREPZ</name>
<dbReference type="eggNOG" id="COG4279">
    <property type="taxonomic scope" value="Bacteria"/>
</dbReference>
<proteinExistence type="predicted"/>
<dbReference type="AlphaFoldDB" id="F5YHQ6"/>
<dbReference type="CDD" id="cd18793">
    <property type="entry name" value="SF2_C_SNF"/>
    <property type="match status" value="1"/>
</dbReference>
<dbReference type="InterPro" id="IPR000330">
    <property type="entry name" value="SNF2_N"/>
</dbReference>